<comment type="caution">
    <text evidence="1">The sequence shown here is derived from an EMBL/GenBank/DDBJ whole genome shotgun (WGS) entry which is preliminary data.</text>
</comment>
<evidence type="ECO:0000313" key="1">
    <source>
        <dbReference type="EMBL" id="KAA9331338.1"/>
    </source>
</evidence>
<dbReference type="RefSeq" id="WP_151079515.1">
    <property type="nucleotide sequence ID" value="NZ_CP047647.1"/>
</dbReference>
<sequence>MKNAPFWLGLALMGLASHSFAQTATDALRYSQLQFGGTARTLGIGGANAALGADLGSLSANPAGLGLFQRSEVSFSPGFGTNNTNTSSEGPKLADSRNSLHVASFGAAFTTRRPDSDNDDWRSSVIGIGLTRVNDFNQRFHYTNKVDDNRSLFQYLRESPASKSALEDEYGTNGDNISTLDGLAYAAYLTDVDETKQPGQAGYITTRTRKGLIDQNETVLTTGAQTQFDIAYGASYRDKLYLGGGLGIVGLRYREVKDYQEAENDPTTAFSKLALREESETTGNGLNLRLGAIFRPADWIRVGASIQSPTFYSLTDQYSSSLKADYNPGLNSGAITSGSAKTLPSEYQYRLTTPWRATGGVATILGKYAFVTADVEYVNYSQARFAEDANADAVAPDFSGTNQRVSDLYQSSVNLRVGAEGRFDIFRVRAGYARYGDPYVNSDFDRTQQFYTGGVGLRQKNTFFDLAGVYTKADRFYQPYTLNNDSQPRVQAQGSRFTTTFTVGLLF</sequence>
<keyword evidence="2" id="KW-1185">Reference proteome</keyword>
<proteinExistence type="predicted"/>
<dbReference type="SUPFAM" id="SSF56935">
    <property type="entry name" value="Porins"/>
    <property type="match status" value="1"/>
</dbReference>
<dbReference type="EMBL" id="VTWU01000005">
    <property type="protein sequence ID" value="KAA9331338.1"/>
    <property type="molecule type" value="Genomic_DNA"/>
</dbReference>
<protein>
    <submittedName>
        <fullName evidence="1">Uncharacterized protein</fullName>
    </submittedName>
</protein>
<organism evidence="1 2">
    <name type="scientific">Hymenobacter busanensis</name>
    <dbReference type="NCBI Taxonomy" id="2607656"/>
    <lineage>
        <taxon>Bacteria</taxon>
        <taxon>Pseudomonadati</taxon>
        <taxon>Bacteroidota</taxon>
        <taxon>Cytophagia</taxon>
        <taxon>Cytophagales</taxon>
        <taxon>Hymenobacteraceae</taxon>
        <taxon>Hymenobacter</taxon>
    </lineage>
</organism>
<dbReference type="Proteomes" id="UP000326380">
    <property type="component" value="Unassembled WGS sequence"/>
</dbReference>
<dbReference type="Gene3D" id="2.40.160.60">
    <property type="entry name" value="Outer membrane protein transport protein (OMPP1/FadL/TodX)"/>
    <property type="match status" value="1"/>
</dbReference>
<name>A0A7L4ZYZ5_9BACT</name>
<accession>A0A7L4ZYZ5</accession>
<dbReference type="AlphaFoldDB" id="A0A7L4ZYZ5"/>
<gene>
    <name evidence="1" type="ORF">F0P96_13905</name>
</gene>
<reference evidence="1 2" key="1">
    <citation type="submission" date="2019-09" db="EMBL/GenBank/DDBJ databases">
        <title>Genome sequence of Hymenobacter sp. M3.</title>
        <authorList>
            <person name="Srinivasan S."/>
        </authorList>
    </citation>
    <scope>NUCLEOTIDE SEQUENCE [LARGE SCALE GENOMIC DNA]</scope>
    <source>
        <strain evidence="1 2">M3</strain>
    </source>
</reference>
<evidence type="ECO:0000313" key="2">
    <source>
        <dbReference type="Proteomes" id="UP000326380"/>
    </source>
</evidence>